<dbReference type="RefSeq" id="XP_003885517.1">
    <property type="nucleotide sequence ID" value="XM_003885468.1"/>
</dbReference>
<accession>F0VP43</accession>
<dbReference type="AlphaFoldDB" id="F0VP43"/>
<organism evidence="2 4">
    <name type="scientific">Neospora caninum (strain Liverpool)</name>
    <dbReference type="NCBI Taxonomy" id="572307"/>
    <lineage>
        <taxon>Eukaryota</taxon>
        <taxon>Sar</taxon>
        <taxon>Alveolata</taxon>
        <taxon>Apicomplexa</taxon>
        <taxon>Conoidasida</taxon>
        <taxon>Coccidia</taxon>
        <taxon>Eucoccidiorida</taxon>
        <taxon>Eimeriorina</taxon>
        <taxon>Sarcocystidae</taxon>
        <taxon>Neospora</taxon>
    </lineage>
</organism>
<feature type="chain" id="PRO_5007655425" evidence="1">
    <location>
        <begin position="26"/>
        <end position="93"/>
    </location>
</feature>
<reference evidence="2" key="1">
    <citation type="submission" date="2011-02" db="EMBL/GenBank/DDBJ databases">
        <authorList>
            <person name="Aslett M."/>
        </authorList>
    </citation>
    <scope>NUCLEOTIDE SEQUENCE</scope>
    <source>
        <strain evidence="2">Liverpool</strain>
    </source>
</reference>
<dbReference type="Proteomes" id="UP000007494">
    <property type="component" value="Chromosome XI"/>
</dbReference>
<reference evidence="2" key="2">
    <citation type="submission" date="2011-03" db="EMBL/GenBank/DDBJ databases">
        <title>Comparative genomics and transcriptomics of Neospora caninum and Toxoplasma gondii.</title>
        <authorList>
            <person name="Reid A.J."/>
            <person name="Sohal A."/>
            <person name="Harris D."/>
            <person name="Quail M."/>
            <person name="Sanders M."/>
            <person name="Berriman M."/>
            <person name="Wastling J.M."/>
            <person name="Pain A."/>
        </authorList>
    </citation>
    <scope>NUCLEOTIDE SEQUENCE</scope>
    <source>
        <strain evidence="2">Liverpool</strain>
    </source>
</reference>
<evidence type="ECO:0000256" key="1">
    <source>
        <dbReference type="SAM" id="SignalP"/>
    </source>
</evidence>
<name>F0VP43_NEOCL</name>
<keyword evidence="4" id="KW-1185">Reference proteome</keyword>
<feature type="signal peptide" evidence="1">
    <location>
        <begin position="1"/>
        <end position="25"/>
    </location>
</feature>
<dbReference type="GeneID" id="13440902"/>
<proteinExistence type="predicted"/>
<dbReference type="TCDB" id="1.C.16.2.3">
    <property type="family name" value="the magainin (magainin) family"/>
</dbReference>
<evidence type="ECO:0000313" key="4">
    <source>
        <dbReference type="Proteomes" id="UP000007494"/>
    </source>
</evidence>
<keyword evidence="1" id="KW-0732">Signal</keyword>
<dbReference type="EMBL" id="LN714486">
    <property type="protein sequence ID" value="CEL70228.1"/>
    <property type="molecule type" value="Genomic_DNA"/>
</dbReference>
<evidence type="ECO:0000313" key="3">
    <source>
        <dbReference type="EMBL" id="CEL70228.1"/>
    </source>
</evidence>
<evidence type="ECO:0000313" key="2">
    <source>
        <dbReference type="EMBL" id="CBZ55489.1"/>
    </source>
</evidence>
<gene>
    <name evidence="3" type="ORF">BN1204_059130</name>
    <name evidence="2" type="ORF">NCLIV_059130</name>
</gene>
<reference evidence="4" key="3">
    <citation type="journal article" date="2012" name="PLoS Pathog.">
        <title>Comparative genomics of the apicomplexan parasites Toxoplasma gondii and Neospora caninum: Coccidia differing in host range and transmission strategy.</title>
        <authorList>
            <person name="Reid A.J."/>
            <person name="Vermont S.J."/>
            <person name="Cotton J.A."/>
            <person name="Harris D."/>
            <person name="Hill-Cawthorne G.A."/>
            <person name="Konen-Waisman S."/>
            <person name="Latham S.M."/>
            <person name="Mourier T."/>
            <person name="Norton R."/>
            <person name="Quail M.A."/>
            <person name="Sanders M."/>
            <person name="Shanmugam D."/>
            <person name="Sohal A."/>
            <person name="Wasmuth J.D."/>
            <person name="Brunk B."/>
            <person name="Grigg M.E."/>
            <person name="Howard J.C."/>
            <person name="Parkinson J."/>
            <person name="Roos D.S."/>
            <person name="Trees A.J."/>
            <person name="Berriman M."/>
            <person name="Pain A."/>
            <person name="Wastling J.M."/>
        </authorList>
    </citation>
    <scope>NUCLEOTIDE SEQUENCE [LARGE SCALE GENOMIC DNA]</scope>
    <source>
        <strain evidence="4">Liverpool</strain>
    </source>
</reference>
<dbReference type="EMBL" id="FR823392">
    <property type="protein sequence ID" value="CBZ55489.1"/>
    <property type="molecule type" value="Genomic_DNA"/>
</dbReference>
<protein>
    <submittedName>
        <fullName evidence="2">Uncharacterized protein</fullName>
    </submittedName>
</protein>
<reference evidence="3" key="4">
    <citation type="journal article" date="2015" name="PLoS ONE">
        <title>Comprehensive Evaluation of Toxoplasma gondii VEG and Neospora caninum LIV Genomes with Tachyzoite Stage Transcriptome and Proteome Defines Novel Transcript Features.</title>
        <authorList>
            <person name="Ramaprasad A."/>
            <person name="Mourier T."/>
            <person name="Naeem R."/>
            <person name="Malas T.B."/>
            <person name="Moussa E."/>
            <person name="Panigrahi A."/>
            <person name="Vermont S.J."/>
            <person name="Otto T.D."/>
            <person name="Wastling J."/>
            <person name="Pain A."/>
        </authorList>
    </citation>
    <scope>NUCLEOTIDE SEQUENCE</scope>
    <source>
        <strain evidence="3">Liverpool</strain>
    </source>
</reference>
<sequence length="93" mass="10005">MAWPAPARWWLFSVALVAATCWVLSVSVSAATVNSVSLGLLGTGATVEESAVQAVRQYLFQNNNGSLDRLSRVKVKCRSKANCQVRAGVHTDQ</sequence>
<dbReference type="InParanoid" id="F0VP43"/>
<dbReference type="VEuPathDB" id="ToxoDB:NCLIV_059130"/>